<dbReference type="Proteomes" id="UP001302652">
    <property type="component" value="Chromosome 3"/>
</dbReference>
<dbReference type="RefSeq" id="WP_317015386.1">
    <property type="nucleotide sequence ID" value="NZ_CP136511.1"/>
</dbReference>
<organism evidence="2 3">
    <name type="scientific">Paraburkholderia kirstenboschensis</name>
    <dbReference type="NCBI Taxonomy" id="1245436"/>
    <lineage>
        <taxon>Bacteria</taxon>
        <taxon>Pseudomonadati</taxon>
        <taxon>Pseudomonadota</taxon>
        <taxon>Betaproteobacteria</taxon>
        <taxon>Burkholderiales</taxon>
        <taxon>Burkholderiaceae</taxon>
        <taxon>Paraburkholderia</taxon>
    </lineage>
</organism>
<evidence type="ECO:0000313" key="2">
    <source>
        <dbReference type="EMBL" id="WOD13743.1"/>
    </source>
</evidence>
<feature type="region of interest" description="Disordered" evidence="1">
    <location>
        <begin position="1"/>
        <end position="21"/>
    </location>
</feature>
<reference evidence="2 3" key="1">
    <citation type="submission" date="2023-10" db="EMBL/GenBank/DDBJ databases">
        <title>Surface-active antibiotics is a multifunctional adaptation for post-fire microbes.</title>
        <authorList>
            <person name="Liu M.D."/>
            <person name="Du Y."/>
            <person name="Koupaei S.K."/>
            <person name="Kim N.R."/>
            <person name="Zhang W."/>
            <person name="Traxler M.F."/>
        </authorList>
    </citation>
    <scope>NUCLEOTIDE SEQUENCE [LARGE SCALE GENOMIC DNA]</scope>
    <source>
        <strain evidence="2 3">F3</strain>
    </source>
</reference>
<gene>
    <name evidence="2" type="ORF">RW095_07190</name>
</gene>
<proteinExistence type="predicted"/>
<accession>A0ABZ0E915</accession>
<dbReference type="EMBL" id="CP136511">
    <property type="protein sequence ID" value="WOD13743.1"/>
    <property type="molecule type" value="Genomic_DNA"/>
</dbReference>
<protein>
    <submittedName>
        <fullName evidence="2">Uncharacterized protein</fullName>
    </submittedName>
</protein>
<sequence>MAISDADDLSPVVHTPSASSDEATLVEATLDEKLALGGIELISSAPQEPLLDDHDAASIPAPLEDCASVRMTSTSSRVFLL</sequence>
<evidence type="ECO:0000313" key="3">
    <source>
        <dbReference type="Proteomes" id="UP001302652"/>
    </source>
</evidence>
<keyword evidence="3" id="KW-1185">Reference proteome</keyword>
<name>A0ABZ0E915_9BURK</name>
<evidence type="ECO:0000256" key="1">
    <source>
        <dbReference type="SAM" id="MobiDB-lite"/>
    </source>
</evidence>